<keyword evidence="4 6" id="KW-0472">Membrane</keyword>
<evidence type="ECO:0000313" key="7">
    <source>
        <dbReference type="EMBL" id="KAK9710394.1"/>
    </source>
</evidence>
<keyword evidence="3 6" id="KW-1133">Transmembrane helix</keyword>
<evidence type="ECO:0000256" key="5">
    <source>
        <dbReference type="SAM" id="MobiDB-lite"/>
    </source>
</evidence>
<evidence type="ECO:0000256" key="6">
    <source>
        <dbReference type="SAM" id="Phobius"/>
    </source>
</evidence>
<dbReference type="PANTHER" id="PTHR23112:SF0">
    <property type="entry name" value="TRANSMEMBRANE PROTEIN 116"/>
    <property type="match status" value="1"/>
</dbReference>
<evidence type="ECO:0008006" key="9">
    <source>
        <dbReference type="Google" id="ProtNLM"/>
    </source>
</evidence>
<protein>
    <recommendedName>
        <fullName evidence="9">G-protein coupled receptors family 2 profile 2 domain-containing protein</fullName>
    </recommendedName>
</protein>
<evidence type="ECO:0000256" key="4">
    <source>
        <dbReference type="ARBA" id="ARBA00023136"/>
    </source>
</evidence>
<accession>A0ABR2VYK2</accession>
<feature type="transmembrane region" description="Helical" evidence="6">
    <location>
        <begin position="246"/>
        <end position="267"/>
    </location>
</feature>
<name>A0ABR2VYK2_9FUNG</name>
<feature type="transmembrane region" description="Helical" evidence="6">
    <location>
        <begin position="69"/>
        <end position="90"/>
    </location>
</feature>
<proteinExistence type="predicted"/>
<keyword evidence="8" id="KW-1185">Reference proteome</keyword>
<evidence type="ECO:0000313" key="8">
    <source>
        <dbReference type="Proteomes" id="UP001479436"/>
    </source>
</evidence>
<feature type="compositionally biased region" description="Polar residues" evidence="5">
    <location>
        <begin position="394"/>
        <end position="404"/>
    </location>
</feature>
<feature type="transmembrane region" description="Helical" evidence="6">
    <location>
        <begin position="38"/>
        <end position="57"/>
    </location>
</feature>
<dbReference type="Gene3D" id="1.20.1070.10">
    <property type="entry name" value="Rhodopsin 7-helix transmembrane proteins"/>
    <property type="match status" value="1"/>
</dbReference>
<evidence type="ECO:0000256" key="1">
    <source>
        <dbReference type="ARBA" id="ARBA00004141"/>
    </source>
</evidence>
<gene>
    <name evidence="7" type="ORF">K7432_008443</name>
</gene>
<evidence type="ECO:0000256" key="3">
    <source>
        <dbReference type="ARBA" id="ARBA00022989"/>
    </source>
</evidence>
<dbReference type="PANTHER" id="PTHR23112">
    <property type="entry name" value="G PROTEIN-COUPLED RECEPTOR 157-RELATED"/>
    <property type="match status" value="1"/>
</dbReference>
<comment type="subcellular location">
    <subcellularLocation>
        <location evidence="1">Membrane</location>
        <topology evidence="1">Multi-pass membrane protein</topology>
    </subcellularLocation>
</comment>
<comment type="caution">
    <text evidence="7">The sequence shown here is derived from an EMBL/GenBank/DDBJ whole genome shotgun (WGS) entry which is preliminary data.</text>
</comment>
<dbReference type="SUPFAM" id="SSF81321">
    <property type="entry name" value="Family A G protein-coupled receptor-like"/>
    <property type="match status" value="1"/>
</dbReference>
<feature type="transmembrane region" description="Helical" evidence="6">
    <location>
        <begin position="279"/>
        <end position="302"/>
    </location>
</feature>
<feature type="transmembrane region" description="Helical" evidence="6">
    <location>
        <begin position="141"/>
        <end position="164"/>
    </location>
</feature>
<feature type="transmembrane region" description="Helical" evidence="6">
    <location>
        <begin position="184"/>
        <end position="210"/>
    </location>
</feature>
<keyword evidence="2 6" id="KW-0812">Transmembrane</keyword>
<reference evidence="7 8" key="1">
    <citation type="submission" date="2023-04" db="EMBL/GenBank/DDBJ databases">
        <title>Genome of Basidiobolus ranarum AG-B5.</title>
        <authorList>
            <person name="Stajich J.E."/>
            <person name="Carter-House D."/>
            <person name="Gryganskyi A."/>
        </authorList>
    </citation>
    <scope>NUCLEOTIDE SEQUENCE [LARGE SCALE GENOMIC DNA]</scope>
    <source>
        <strain evidence="7 8">AG-B5</strain>
    </source>
</reference>
<dbReference type="EMBL" id="JASJQH010007344">
    <property type="protein sequence ID" value="KAK9710394.1"/>
    <property type="molecule type" value="Genomic_DNA"/>
</dbReference>
<feature type="transmembrane region" description="Helical" evidence="6">
    <location>
        <begin position="102"/>
        <end position="129"/>
    </location>
</feature>
<dbReference type="Proteomes" id="UP001479436">
    <property type="component" value="Unassembled WGS sequence"/>
</dbReference>
<organism evidence="7 8">
    <name type="scientific">Basidiobolus ranarum</name>
    <dbReference type="NCBI Taxonomy" id="34480"/>
    <lineage>
        <taxon>Eukaryota</taxon>
        <taxon>Fungi</taxon>
        <taxon>Fungi incertae sedis</taxon>
        <taxon>Zoopagomycota</taxon>
        <taxon>Entomophthoromycotina</taxon>
        <taxon>Basidiobolomycetes</taxon>
        <taxon>Basidiobolales</taxon>
        <taxon>Basidiobolaceae</taxon>
        <taxon>Basidiobolus</taxon>
    </lineage>
</organism>
<sequence length="445" mass="49772">MSSSGWGAGPTTADVPNLSISDPAFTQANIIVNTTLNALSILGGLLVVLITYGLWLYDRRLMDRVSLRLNAAISIVDILRGSIILAYTYMSSDTSSHVCTASAWFIIVTADLYLFLSAAVAFNLQWVVLQERTFFPGREDYLYYGGSFVLAMIFTIAPLIAGIFGWDHAQSMCWYRDSWKTSSIIWEWATFLGPAVFVIIYCNVVVGLVIKKIVTTNRALRKHIGSSHSGKITSIQRNTQRAINRVLGRIILYPFIPFITQTPFIASEAYMHHWGKVNLWLQLFGNIATDSPGILNFIAFLVDPSLSSALSRVRRDLIEKYAQPASYQMTNLSSENAERPIESTRQSGFMYWFVNSILYRPRKPMNSQTVSHTTPSSLSRQSWHVLVDKEDHTSTSVPASNLQPGTYHVGPSKKPARPQQDSVTQSLSDDEHLGPSAARRYIQNL</sequence>
<feature type="region of interest" description="Disordered" evidence="5">
    <location>
        <begin position="390"/>
        <end position="445"/>
    </location>
</feature>
<evidence type="ECO:0000256" key="2">
    <source>
        <dbReference type="ARBA" id="ARBA00022692"/>
    </source>
</evidence>